<dbReference type="SUPFAM" id="SSF103190">
    <property type="entry name" value="Sensory domain-like"/>
    <property type="match status" value="1"/>
</dbReference>
<evidence type="ECO:0000313" key="13">
    <source>
        <dbReference type="Proteomes" id="UP000001095"/>
    </source>
</evidence>
<evidence type="ECO:0000256" key="3">
    <source>
        <dbReference type="ARBA" id="ARBA00023224"/>
    </source>
</evidence>
<evidence type="ECO:0008006" key="14">
    <source>
        <dbReference type="Google" id="ProtNLM"/>
    </source>
</evidence>
<comment type="caution">
    <text evidence="12">The sequence shown here is derived from an EMBL/GenBank/DDBJ whole genome shotgun (WGS) entry which is preliminary data.</text>
</comment>
<dbReference type="GO" id="GO:0005886">
    <property type="term" value="C:plasma membrane"/>
    <property type="evidence" value="ECO:0007669"/>
    <property type="project" value="UniProtKB-SubCell"/>
</dbReference>
<evidence type="ECO:0000259" key="9">
    <source>
        <dbReference type="PROSITE" id="PS50111"/>
    </source>
</evidence>
<dbReference type="InterPro" id="IPR004089">
    <property type="entry name" value="MCPsignal_dom"/>
</dbReference>
<dbReference type="Gene3D" id="1.10.287.950">
    <property type="entry name" value="Methyl-accepting chemotaxis protein"/>
    <property type="match status" value="1"/>
</dbReference>
<dbReference type="PROSITE" id="PS50192">
    <property type="entry name" value="T_SNARE"/>
    <property type="match status" value="1"/>
</dbReference>
<reference evidence="12 13" key="1">
    <citation type="submission" date="2012-04" db="EMBL/GenBank/DDBJ databases">
        <title>The Genome Sequence of Afipia clevelandensis ATCC 49720.</title>
        <authorList>
            <consortium name="The Broad Institute Genome Sequencing Platform"/>
            <person name="Earl A."/>
            <person name="Ward D."/>
            <person name="Feldgarden M."/>
            <person name="Gevers D."/>
            <person name="Huys G."/>
            <person name="Walker B."/>
            <person name="Young S.K."/>
            <person name="Zeng Q."/>
            <person name="Gargeya S."/>
            <person name="Fitzgerald M."/>
            <person name="Haas B."/>
            <person name="Abouelleil A."/>
            <person name="Alvarado L."/>
            <person name="Arachchi H.M."/>
            <person name="Berlin A."/>
            <person name="Chapman S.B."/>
            <person name="Goldberg J."/>
            <person name="Griggs A."/>
            <person name="Gujja S."/>
            <person name="Hansen M."/>
            <person name="Howarth C."/>
            <person name="Imamovic A."/>
            <person name="Larimer J."/>
            <person name="McCowen C."/>
            <person name="Montmayeur A."/>
            <person name="Murphy C."/>
            <person name="Neiman D."/>
            <person name="Pearson M."/>
            <person name="Priest M."/>
            <person name="Roberts A."/>
            <person name="Saif S."/>
            <person name="Shea T."/>
            <person name="Sisk P."/>
            <person name="Sykes S."/>
            <person name="Wortman J."/>
            <person name="Nusbaum C."/>
            <person name="Birren B."/>
        </authorList>
    </citation>
    <scope>NUCLEOTIDE SEQUENCE [LARGE SCALE GENOMIC DNA]</scope>
    <source>
        <strain evidence="12 13">ATCC 49720</strain>
    </source>
</reference>
<keyword evidence="6" id="KW-0175">Coiled coil</keyword>
<keyword evidence="3 5" id="KW-0807">Transducer</keyword>
<feature type="coiled-coil region" evidence="6">
    <location>
        <begin position="272"/>
        <end position="311"/>
    </location>
</feature>
<dbReference type="GO" id="GO:0007165">
    <property type="term" value="P:signal transduction"/>
    <property type="evidence" value="ECO:0007669"/>
    <property type="project" value="UniProtKB-KW"/>
</dbReference>
<accession>K8PBF9</accession>
<dbReference type="InterPro" id="IPR000727">
    <property type="entry name" value="T_SNARE_dom"/>
</dbReference>
<organism evidence="12 13">
    <name type="scientific">Afipia clevelandensis ATCC 49720</name>
    <dbReference type="NCBI Taxonomy" id="883079"/>
    <lineage>
        <taxon>Bacteria</taxon>
        <taxon>Pseudomonadati</taxon>
        <taxon>Pseudomonadota</taxon>
        <taxon>Alphaproteobacteria</taxon>
        <taxon>Hyphomicrobiales</taxon>
        <taxon>Nitrobacteraceae</taxon>
        <taxon>Afipia</taxon>
    </lineage>
</organism>
<feature type="transmembrane region" description="Helical" evidence="8">
    <location>
        <begin position="204"/>
        <end position="227"/>
    </location>
</feature>
<dbReference type="SMART" id="SM00304">
    <property type="entry name" value="HAMP"/>
    <property type="match status" value="1"/>
</dbReference>
<dbReference type="Gene3D" id="6.10.340.10">
    <property type="match status" value="1"/>
</dbReference>
<keyword evidence="13" id="KW-1185">Reference proteome</keyword>
<dbReference type="GO" id="GO:0006935">
    <property type="term" value="P:chemotaxis"/>
    <property type="evidence" value="ECO:0007669"/>
    <property type="project" value="InterPro"/>
</dbReference>
<evidence type="ECO:0000256" key="4">
    <source>
        <dbReference type="ARBA" id="ARBA00029447"/>
    </source>
</evidence>
<dbReference type="SMART" id="SM00283">
    <property type="entry name" value="MA"/>
    <property type="match status" value="1"/>
</dbReference>
<evidence type="ECO:0000256" key="2">
    <source>
        <dbReference type="ARBA" id="ARBA00022519"/>
    </source>
</evidence>
<dbReference type="InterPro" id="IPR033462">
    <property type="entry name" value="Cache_3-Cache_2"/>
</dbReference>
<feature type="transmembrane region" description="Helical" evidence="8">
    <location>
        <begin position="20"/>
        <end position="44"/>
    </location>
</feature>
<keyword evidence="8" id="KW-0812">Transmembrane</keyword>
<name>K8PBF9_9BRAD</name>
<evidence type="ECO:0000256" key="7">
    <source>
        <dbReference type="SAM" id="MobiDB-lite"/>
    </source>
</evidence>
<sequence>MAFGSGKKSPDFLKFKLGAKATICAALLIAITTSMVVGAAYWSLSKEFEARGKSDIETSLRTLALAFAETTPDAKVVIKDGNLSRAEIPAMPDFKDHKTVDRAVSYVGGNATIFVYDDASKEFVRRTTNVKKENGDRAVGTKLAPDHPAQAIVRAGQTYKGPAVLFGKSFMTAYQPVFNAAGKVIGILYVGIPTDPLDAMLQHAMAMMVAAAVVGALLVLGLTMLLVRSVTRPLRSVTDTLTSLAEGNPNVAIEHVDRYDEIGSIARTIGVFKSNSLERRRLEAERKSAEAESAERRKAELRNFVDEFQSNVGGIVKKVLHSSGEFETAAQNLTDTARSTAHLSQASASASTQASEHVRNAAAASEELTSSIAEINRRVQESNGITSSAVKQAAATDERMAELSRAGDRIGDVVKLITSIAEQTNLLALNATIEAARAGEAGRGFAVVAQEVKNLAGQTAKATDEIASHIVNMQSATQESVSAIKAIGHTIEQISDIATSIAAAVEQQGAATQEIARSVQAAASVTSEVAVNVGQVADGAKQTGETSDGILVSAQALSGESLHLQAEVERFLNDVRAA</sequence>
<evidence type="ECO:0000256" key="8">
    <source>
        <dbReference type="SAM" id="Phobius"/>
    </source>
</evidence>
<dbReference type="PROSITE" id="PS50885">
    <property type="entry name" value="HAMP"/>
    <property type="match status" value="1"/>
</dbReference>
<comment type="subcellular location">
    <subcellularLocation>
        <location evidence="1">Cell inner membrane</location>
        <topology evidence="1">Multi-pass membrane protein</topology>
    </subcellularLocation>
</comment>
<dbReference type="HOGENOM" id="CLU_000445_107_27_5"/>
<dbReference type="CDD" id="cd06225">
    <property type="entry name" value="HAMP"/>
    <property type="match status" value="1"/>
</dbReference>
<feature type="domain" description="Methyl-accepting transducer" evidence="9">
    <location>
        <begin position="322"/>
        <end position="544"/>
    </location>
</feature>
<keyword evidence="8" id="KW-0472">Membrane</keyword>
<dbReference type="AlphaFoldDB" id="K8PBF9"/>
<dbReference type="PANTHER" id="PTHR32089">
    <property type="entry name" value="METHYL-ACCEPTING CHEMOTAXIS PROTEIN MCPB"/>
    <property type="match status" value="1"/>
</dbReference>
<dbReference type="InterPro" id="IPR004090">
    <property type="entry name" value="Chemotax_Me-accpt_rcpt"/>
</dbReference>
<gene>
    <name evidence="12" type="ORF">HMPREF9696_01355</name>
</gene>
<evidence type="ECO:0000259" key="10">
    <source>
        <dbReference type="PROSITE" id="PS50192"/>
    </source>
</evidence>
<feature type="region of interest" description="Disordered" evidence="7">
    <location>
        <begin position="337"/>
        <end position="365"/>
    </location>
</feature>
<evidence type="ECO:0000256" key="5">
    <source>
        <dbReference type="PROSITE-ProRule" id="PRU00284"/>
    </source>
</evidence>
<dbReference type="OrthoDB" id="8320983at2"/>
<dbReference type="PANTHER" id="PTHR32089:SF112">
    <property type="entry name" value="LYSOZYME-LIKE PROTEIN-RELATED"/>
    <property type="match status" value="1"/>
</dbReference>
<dbReference type="PROSITE" id="PS50111">
    <property type="entry name" value="CHEMOTAXIS_TRANSDUC_2"/>
    <property type="match status" value="1"/>
</dbReference>
<evidence type="ECO:0000256" key="6">
    <source>
        <dbReference type="SAM" id="Coils"/>
    </source>
</evidence>
<comment type="similarity">
    <text evidence="4">Belongs to the methyl-accepting chemotaxis (MCP) protein family.</text>
</comment>
<dbReference type="SUPFAM" id="SSF58104">
    <property type="entry name" value="Methyl-accepting chemotaxis protein (MCP) signaling domain"/>
    <property type="match status" value="1"/>
</dbReference>
<dbReference type="PRINTS" id="PR00260">
    <property type="entry name" value="CHEMTRNSDUCR"/>
</dbReference>
<protein>
    <recommendedName>
        <fullName evidence="14">Methyl-accepting chemotaxis protein</fullName>
    </recommendedName>
</protein>
<dbReference type="Proteomes" id="UP000001095">
    <property type="component" value="Unassembled WGS sequence"/>
</dbReference>
<evidence type="ECO:0000256" key="1">
    <source>
        <dbReference type="ARBA" id="ARBA00004429"/>
    </source>
</evidence>
<keyword evidence="2" id="KW-0997">Cell inner membrane</keyword>
<feature type="transmembrane region" description="Helical" evidence="8">
    <location>
        <begin position="173"/>
        <end position="192"/>
    </location>
</feature>
<feature type="domain" description="HAMP" evidence="11">
    <location>
        <begin position="228"/>
        <end position="281"/>
    </location>
</feature>
<dbReference type="RefSeq" id="WP_002712221.1">
    <property type="nucleotide sequence ID" value="NZ_KB375281.1"/>
</dbReference>
<keyword evidence="8" id="KW-1133">Transmembrane helix</keyword>
<proteinExistence type="inferred from homology"/>
<feature type="domain" description="T-SNARE coiled-coil homology" evidence="10">
    <location>
        <begin position="474"/>
        <end position="536"/>
    </location>
</feature>
<feature type="compositionally biased region" description="Low complexity" evidence="7">
    <location>
        <begin position="339"/>
        <end position="355"/>
    </location>
</feature>
<keyword evidence="2" id="KW-1003">Cell membrane</keyword>
<dbReference type="Pfam" id="PF00015">
    <property type="entry name" value="MCPsignal"/>
    <property type="match status" value="1"/>
</dbReference>
<dbReference type="InterPro" id="IPR003660">
    <property type="entry name" value="HAMP_dom"/>
</dbReference>
<dbReference type="EMBL" id="AGWY01000006">
    <property type="protein sequence ID" value="EKS38886.1"/>
    <property type="molecule type" value="Genomic_DNA"/>
</dbReference>
<evidence type="ECO:0000313" key="12">
    <source>
        <dbReference type="EMBL" id="EKS38886.1"/>
    </source>
</evidence>
<evidence type="ECO:0000259" key="11">
    <source>
        <dbReference type="PROSITE" id="PS50885"/>
    </source>
</evidence>
<dbReference type="Pfam" id="PF00672">
    <property type="entry name" value="HAMP"/>
    <property type="match status" value="1"/>
</dbReference>
<dbReference type="InterPro" id="IPR029151">
    <property type="entry name" value="Sensor-like_sf"/>
</dbReference>
<dbReference type="GO" id="GO:0004888">
    <property type="term" value="F:transmembrane signaling receptor activity"/>
    <property type="evidence" value="ECO:0007669"/>
    <property type="project" value="InterPro"/>
</dbReference>
<dbReference type="PATRIC" id="fig|883079.3.peg.1373"/>
<dbReference type="Pfam" id="PF17201">
    <property type="entry name" value="Cache_3-Cache_2"/>
    <property type="match status" value="1"/>
</dbReference>